<sequence length="162" mass="18881">MEKPLILVVDDEPKMADNVAEIIKVTGKYDAIAAYSAKDAFNVFEKNKRYFGLANNRIRCIVLDIKMPEVDGLQFLKELREKEPWFKIMPVIILTAYEDRTKWAKATSPLRGMIAAYLKKPPNEQELIDTLDRIFNGEIGHMIDEARKTKYEKWDQLKEDEK</sequence>
<evidence type="ECO:0000256" key="2">
    <source>
        <dbReference type="PROSITE-ProRule" id="PRU00169"/>
    </source>
</evidence>
<organism evidence="4 5">
    <name type="scientific">candidate division WOR-1 bacterium RIFOXYC2_FULL_46_14</name>
    <dbReference type="NCBI Taxonomy" id="1802587"/>
    <lineage>
        <taxon>Bacteria</taxon>
        <taxon>Bacillati</taxon>
        <taxon>Saganbacteria</taxon>
    </lineage>
</organism>
<dbReference type="Proteomes" id="UP000179242">
    <property type="component" value="Unassembled WGS sequence"/>
</dbReference>
<comment type="caution">
    <text evidence="4">The sequence shown here is derived from an EMBL/GenBank/DDBJ whole genome shotgun (WGS) entry which is preliminary data.</text>
</comment>
<dbReference type="InterPro" id="IPR011006">
    <property type="entry name" value="CheY-like_superfamily"/>
</dbReference>
<evidence type="ECO:0000313" key="4">
    <source>
        <dbReference type="EMBL" id="OGC41172.1"/>
    </source>
</evidence>
<protein>
    <recommendedName>
        <fullName evidence="3">Response regulatory domain-containing protein</fullName>
    </recommendedName>
</protein>
<dbReference type="AlphaFoldDB" id="A0A1F4U8D0"/>
<feature type="modified residue" description="4-aspartylphosphate" evidence="2">
    <location>
        <position position="64"/>
    </location>
</feature>
<keyword evidence="1 2" id="KW-0597">Phosphoprotein</keyword>
<gene>
    <name evidence="4" type="ORF">A2438_07530</name>
</gene>
<dbReference type="PANTHER" id="PTHR44591:SF3">
    <property type="entry name" value="RESPONSE REGULATORY DOMAIN-CONTAINING PROTEIN"/>
    <property type="match status" value="1"/>
</dbReference>
<accession>A0A1F4U8D0</accession>
<feature type="domain" description="Response regulatory" evidence="3">
    <location>
        <begin position="5"/>
        <end position="135"/>
    </location>
</feature>
<dbReference type="InterPro" id="IPR001789">
    <property type="entry name" value="Sig_transdc_resp-reg_receiver"/>
</dbReference>
<proteinExistence type="predicted"/>
<evidence type="ECO:0000313" key="5">
    <source>
        <dbReference type="Proteomes" id="UP000179242"/>
    </source>
</evidence>
<dbReference type="PROSITE" id="PS50110">
    <property type="entry name" value="RESPONSE_REGULATORY"/>
    <property type="match status" value="1"/>
</dbReference>
<reference evidence="4 5" key="1">
    <citation type="journal article" date="2016" name="Nat. Commun.">
        <title>Thousands of microbial genomes shed light on interconnected biogeochemical processes in an aquifer system.</title>
        <authorList>
            <person name="Anantharaman K."/>
            <person name="Brown C.T."/>
            <person name="Hug L.A."/>
            <person name="Sharon I."/>
            <person name="Castelle C.J."/>
            <person name="Probst A.J."/>
            <person name="Thomas B.C."/>
            <person name="Singh A."/>
            <person name="Wilkins M.J."/>
            <person name="Karaoz U."/>
            <person name="Brodie E.L."/>
            <person name="Williams K.H."/>
            <person name="Hubbard S.S."/>
            <person name="Banfield J.F."/>
        </authorList>
    </citation>
    <scope>NUCLEOTIDE SEQUENCE [LARGE SCALE GENOMIC DNA]</scope>
</reference>
<dbReference type="Gene3D" id="3.40.50.2300">
    <property type="match status" value="1"/>
</dbReference>
<name>A0A1F4U8D0_UNCSA</name>
<dbReference type="InterPro" id="IPR050595">
    <property type="entry name" value="Bact_response_regulator"/>
</dbReference>
<dbReference type="PANTHER" id="PTHR44591">
    <property type="entry name" value="STRESS RESPONSE REGULATOR PROTEIN 1"/>
    <property type="match status" value="1"/>
</dbReference>
<dbReference type="EMBL" id="MEUJ01000001">
    <property type="protein sequence ID" value="OGC41172.1"/>
    <property type="molecule type" value="Genomic_DNA"/>
</dbReference>
<evidence type="ECO:0000259" key="3">
    <source>
        <dbReference type="PROSITE" id="PS50110"/>
    </source>
</evidence>
<dbReference type="GO" id="GO:0000160">
    <property type="term" value="P:phosphorelay signal transduction system"/>
    <property type="evidence" value="ECO:0007669"/>
    <property type="project" value="InterPro"/>
</dbReference>
<dbReference type="Pfam" id="PF00072">
    <property type="entry name" value="Response_reg"/>
    <property type="match status" value="1"/>
</dbReference>
<evidence type="ECO:0000256" key="1">
    <source>
        <dbReference type="ARBA" id="ARBA00022553"/>
    </source>
</evidence>
<dbReference type="SMART" id="SM00448">
    <property type="entry name" value="REC"/>
    <property type="match status" value="1"/>
</dbReference>
<dbReference type="SUPFAM" id="SSF52172">
    <property type="entry name" value="CheY-like"/>
    <property type="match status" value="1"/>
</dbReference>